<gene>
    <name evidence="2" type="ORF">MERR_LOCUS27779</name>
</gene>
<evidence type="ECO:0000256" key="1">
    <source>
        <dbReference type="SAM" id="MobiDB-lite"/>
    </source>
</evidence>
<evidence type="ECO:0000313" key="2">
    <source>
        <dbReference type="EMBL" id="CAA7040544.1"/>
    </source>
</evidence>
<dbReference type="Proteomes" id="UP000467841">
    <property type="component" value="Unassembled WGS sequence"/>
</dbReference>
<proteinExistence type="predicted"/>
<feature type="compositionally biased region" description="Basic and acidic residues" evidence="1">
    <location>
        <begin position="28"/>
        <end position="42"/>
    </location>
</feature>
<keyword evidence="3" id="KW-1185">Reference proteome</keyword>
<sequence>MRNDRGGKLGILGIDPGGNDGKGNLKSGKLEKLIQEGHRGNDYDGGGGGGDGNTNVCDDGGGDGNTNVCDDGGGDGNMTEVEMMMVMETEMIYPVATWLSLRQSAFDC</sequence>
<dbReference type="AlphaFoldDB" id="A0A6D2JWZ1"/>
<feature type="region of interest" description="Disordered" evidence="1">
    <location>
        <begin position="1"/>
        <end position="74"/>
    </location>
</feature>
<comment type="caution">
    <text evidence="2">The sequence shown here is derived from an EMBL/GenBank/DDBJ whole genome shotgun (WGS) entry which is preliminary data.</text>
</comment>
<evidence type="ECO:0000313" key="3">
    <source>
        <dbReference type="Proteomes" id="UP000467841"/>
    </source>
</evidence>
<accession>A0A6D2JWZ1</accession>
<dbReference type="EMBL" id="CACVBM020001229">
    <property type="protein sequence ID" value="CAA7040544.1"/>
    <property type="molecule type" value="Genomic_DNA"/>
</dbReference>
<feature type="compositionally biased region" description="Gly residues" evidence="1">
    <location>
        <begin position="43"/>
        <end position="52"/>
    </location>
</feature>
<reference evidence="2" key="1">
    <citation type="submission" date="2020-01" db="EMBL/GenBank/DDBJ databases">
        <authorList>
            <person name="Mishra B."/>
        </authorList>
    </citation>
    <scope>NUCLEOTIDE SEQUENCE [LARGE SCALE GENOMIC DNA]</scope>
</reference>
<protein>
    <submittedName>
        <fullName evidence="2">Uncharacterized protein</fullName>
    </submittedName>
</protein>
<name>A0A6D2JWZ1_9BRAS</name>
<organism evidence="2 3">
    <name type="scientific">Microthlaspi erraticum</name>
    <dbReference type="NCBI Taxonomy" id="1685480"/>
    <lineage>
        <taxon>Eukaryota</taxon>
        <taxon>Viridiplantae</taxon>
        <taxon>Streptophyta</taxon>
        <taxon>Embryophyta</taxon>
        <taxon>Tracheophyta</taxon>
        <taxon>Spermatophyta</taxon>
        <taxon>Magnoliopsida</taxon>
        <taxon>eudicotyledons</taxon>
        <taxon>Gunneridae</taxon>
        <taxon>Pentapetalae</taxon>
        <taxon>rosids</taxon>
        <taxon>malvids</taxon>
        <taxon>Brassicales</taxon>
        <taxon>Brassicaceae</taxon>
        <taxon>Coluteocarpeae</taxon>
        <taxon>Microthlaspi</taxon>
    </lineage>
</organism>